<evidence type="ECO:0000256" key="8">
    <source>
        <dbReference type="HAMAP-Rule" id="MF_00137"/>
    </source>
</evidence>
<feature type="domain" description="SAICAR synthetase/ADE2 N-terminal" evidence="9">
    <location>
        <begin position="9"/>
        <end position="253"/>
    </location>
</feature>
<keyword evidence="5 8" id="KW-0658">Purine biosynthesis</keyword>
<organism evidence="10 11">
    <name type="scientific">Candidatus Andersenbacteria bacterium RIFCSPHIGHO2_12_FULL_45_11b</name>
    <dbReference type="NCBI Taxonomy" id="1797282"/>
    <lineage>
        <taxon>Bacteria</taxon>
        <taxon>Candidatus Anderseniibacteriota</taxon>
    </lineage>
</organism>
<dbReference type="PANTHER" id="PTHR43700:SF1">
    <property type="entry name" value="PHOSPHORIBOSYLAMINOIMIDAZOLE-SUCCINOCARBOXAMIDE SYNTHASE"/>
    <property type="match status" value="1"/>
</dbReference>
<dbReference type="NCBIfam" id="NF010568">
    <property type="entry name" value="PRK13961.1"/>
    <property type="match status" value="1"/>
</dbReference>
<evidence type="ECO:0000256" key="7">
    <source>
        <dbReference type="ARBA" id="ARBA00048475"/>
    </source>
</evidence>
<dbReference type="HAMAP" id="MF_00137">
    <property type="entry name" value="SAICAR_synth"/>
    <property type="match status" value="1"/>
</dbReference>
<comment type="catalytic activity">
    <reaction evidence="7 8">
        <text>5-amino-1-(5-phospho-D-ribosyl)imidazole-4-carboxylate + L-aspartate + ATP = (2S)-2-[5-amino-1-(5-phospho-beta-D-ribosyl)imidazole-4-carboxamido]succinate + ADP + phosphate + 2 H(+)</text>
        <dbReference type="Rhea" id="RHEA:22628"/>
        <dbReference type="ChEBI" id="CHEBI:15378"/>
        <dbReference type="ChEBI" id="CHEBI:29991"/>
        <dbReference type="ChEBI" id="CHEBI:30616"/>
        <dbReference type="ChEBI" id="CHEBI:43474"/>
        <dbReference type="ChEBI" id="CHEBI:58443"/>
        <dbReference type="ChEBI" id="CHEBI:77657"/>
        <dbReference type="ChEBI" id="CHEBI:456216"/>
        <dbReference type="EC" id="6.3.2.6"/>
    </reaction>
</comment>
<comment type="caution">
    <text evidence="10">The sequence shown here is derived from an EMBL/GenBank/DDBJ whole genome shotgun (WGS) entry which is preliminary data.</text>
</comment>
<dbReference type="Gene3D" id="3.30.200.20">
    <property type="entry name" value="Phosphorylase Kinase, domain 1"/>
    <property type="match status" value="1"/>
</dbReference>
<comment type="similarity">
    <text evidence="2 8">Belongs to the SAICAR synthetase family.</text>
</comment>
<dbReference type="SUPFAM" id="SSF56104">
    <property type="entry name" value="SAICAR synthase-like"/>
    <property type="match status" value="1"/>
</dbReference>
<protein>
    <recommendedName>
        <fullName evidence="8">Phosphoribosylaminoimidazole-succinocarboxamide synthase</fullName>
        <ecNumber evidence="8">6.3.2.6</ecNumber>
    </recommendedName>
    <alternativeName>
        <fullName evidence="8">SAICAR synthetase</fullName>
    </alternativeName>
</protein>
<dbReference type="Pfam" id="PF01259">
    <property type="entry name" value="SAICAR_synt"/>
    <property type="match status" value="1"/>
</dbReference>
<dbReference type="EC" id="6.3.2.6" evidence="8"/>
<gene>
    <name evidence="8" type="primary">purC</name>
    <name evidence="10" type="ORF">A3E36_04460</name>
</gene>
<reference evidence="10 11" key="1">
    <citation type="journal article" date="2016" name="Nat. Commun.">
        <title>Thousands of microbial genomes shed light on interconnected biogeochemical processes in an aquifer system.</title>
        <authorList>
            <person name="Anantharaman K."/>
            <person name="Brown C.T."/>
            <person name="Hug L.A."/>
            <person name="Sharon I."/>
            <person name="Castelle C.J."/>
            <person name="Probst A.J."/>
            <person name="Thomas B.C."/>
            <person name="Singh A."/>
            <person name="Wilkins M.J."/>
            <person name="Karaoz U."/>
            <person name="Brodie E.L."/>
            <person name="Williams K.H."/>
            <person name="Hubbard S.S."/>
            <person name="Banfield J.F."/>
        </authorList>
    </citation>
    <scope>NUCLEOTIDE SEQUENCE [LARGE SCALE GENOMIC DNA]</scope>
</reference>
<dbReference type="GO" id="GO:0006189">
    <property type="term" value="P:'de novo' IMP biosynthetic process"/>
    <property type="evidence" value="ECO:0007669"/>
    <property type="project" value="UniProtKB-UniRule"/>
</dbReference>
<evidence type="ECO:0000256" key="6">
    <source>
        <dbReference type="ARBA" id="ARBA00022840"/>
    </source>
</evidence>
<evidence type="ECO:0000313" key="11">
    <source>
        <dbReference type="Proteomes" id="UP000177941"/>
    </source>
</evidence>
<dbReference type="UniPathway" id="UPA00074">
    <property type="reaction ID" value="UER00131"/>
</dbReference>
<evidence type="ECO:0000256" key="4">
    <source>
        <dbReference type="ARBA" id="ARBA00022741"/>
    </source>
</evidence>
<dbReference type="PANTHER" id="PTHR43700">
    <property type="entry name" value="PHOSPHORIBOSYLAMINOIMIDAZOLE-SUCCINOCARBOXAMIDE SYNTHASE"/>
    <property type="match status" value="1"/>
</dbReference>
<keyword evidence="3 8" id="KW-0436">Ligase</keyword>
<dbReference type="PROSITE" id="PS01057">
    <property type="entry name" value="SAICAR_SYNTHETASE_1"/>
    <property type="match status" value="1"/>
</dbReference>
<dbReference type="PROSITE" id="PS01058">
    <property type="entry name" value="SAICAR_SYNTHETASE_2"/>
    <property type="match status" value="1"/>
</dbReference>
<sequence>MERAALPRIHQGKVRDTYILPDPNLLFVLATDRVSIFDFVLPTIIPLKGEVLTALTVFWLRDVLDDVRHHLIAYGKDIDDYLLARLRGDKELHNRGLVVRKLAMLPIECIVRNNLTGSGWKSYQKDKTVCGITLPPDLHDGSQLPAPIFTPTTKAETGHDEPLDAEDVVRENGTWIREQSLAIFNEVASYARTKGLILADTKFEFGKDGTLADEVATPDSSRYWDLKEWERACEKRETPPSYDKEIVRTWGKQHGVDKLDPTNTNDLNAVASLQIPQDVLDKTVDRYHEVFRRITGESLKEFQLHME</sequence>
<dbReference type="GO" id="GO:0005524">
    <property type="term" value="F:ATP binding"/>
    <property type="evidence" value="ECO:0007669"/>
    <property type="project" value="UniProtKB-KW"/>
</dbReference>
<accession>A0A1G1X9V7</accession>
<dbReference type="InterPro" id="IPR028923">
    <property type="entry name" value="SAICAR_synt/ADE2_N"/>
</dbReference>
<dbReference type="Proteomes" id="UP000177941">
    <property type="component" value="Unassembled WGS sequence"/>
</dbReference>
<evidence type="ECO:0000256" key="1">
    <source>
        <dbReference type="ARBA" id="ARBA00004672"/>
    </source>
</evidence>
<dbReference type="GO" id="GO:0005737">
    <property type="term" value="C:cytoplasm"/>
    <property type="evidence" value="ECO:0007669"/>
    <property type="project" value="TreeGrafter"/>
</dbReference>
<dbReference type="Gene3D" id="3.30.470.20">
    <property type="entry name" value="ATP-grasp fold, B domain"/>
    <property type="match status" value="1"/>
</dbReference>
<name>A0A1G1X9V7_9BACT</name>
<keyword evidence="4 8" id="KW-0547">Nucleotide-binding</keyword>
<evidence type="ECO:0000313" key="10">
    <source>
        <dbReference type="EMBL" id="OGY36661.1"/>
    </source>
</evidence>
<dbReference type="EMBL" id="MHHS01000031">
    <property type="protein sequence ID" value="OGY36661.1"/>
    <property type="molecule type" value="Genomic_DNA"/>
</dbReference>
<evidence type="ECO:0000256" key="3">
    <source>
        <dbReference type="ARBA" id="ARBA00022598"/>
    </source>
</evidence>
<comment type="pathway">
    <text evidence="1 8">Purine metabolism; IMP biosynthesis via de novo pathway; 5-amino-1-(5-phospho-D-ribosyl)imidazole-4-carboxamide from 5-amino-1-(5-phospho-D-ribosyl)imidazole-4-carboxylate: step 1/2.</text>
</comment>
<keyword evidence="6 8" id="KW-0067">ATP-binding</keyword>
<evidence type="ECO:0000256" key="2">
    <source>
        <dbReference type="ARBA" id="ARBA00010190"/>
    </source>
</evidence>
<evidence type="ECO:0000256" key="5">
    <source>
        <dbReference type="ARBA" id="ARBA00022755"/>
    </source>
</evidence>
<dbReference type="GO" id="GO:0004639">
    <property type="term" value="F:phosphoribosylaminoimidazolesuccinocarboxamide synthase activity"/>
    <property type="evidence" value="ECO:0007669"/>
    <property type="project" value="UniProtKB-UniRule"/>
</dbReference>
<proteinExistence type="inferred from homology"/>
<evidence type="ECO:0000259" key="9">
    <source>
        <dbReference type="Pfam" id="PF01259"/>
    </source>
</evidence>
<dbReference type="CDD" id="cd01414">
    <property type="entry name" value="SAICAR_synt_Sc"/>
    <property type="match status" value="1"/>
</dbReference>
<dbReference type="AlphaFoldDB" id="A0A1G1X9V7"/>
<dbReference type="InterPro" id="IPR018236">
    <property type="entry name" value="SAICAR_synthetase_CS"/>
</dbReference>